<keyword evidence="3" id="KW-1185">Reference proteome</keyword>
<sequence length="464" mass="52059">MQLTFTDVGMPSDGAALRNASTPQDAEICHLRNECNVAKAELQSLKSELDERHSLRAVTRELRDLLRDGCDHGLREQLSAMENINGMLRAQLQEEQRRVSAAELCNELLQSETLSSNGARLDLEETLLRNERISMRLKEADDNVRFLESRLDEMEERARVAEREQEWTEQQLVYSSQYVKDLLVEISSLRTIQQGLEKDAPSAFCRGLRLNTDLLDRAQGELVRAKAREVTLLLEVVDLKDRLKHEPKLEVTETTSVSSHESPKIGVSACSRTPGNSTGLQSFTSIIEDDPRSHMTPGGILEDMFRALSSKMPDPIAIKEVLGIRNVAIVVPADFVWVSCPDTAYFVKPALYHGKGGKWQDSKLKSIKRLQKQGAVGVELIPYFSGAYYYVGTYTVGDAEPMSAEQFEQLPQKAQEGVVTSSGRPTEHALLRELYLSGKLSAIRFSVHRIGFNSRLHQYLRANA</sequence>
<evidence type="ECO:0000313" key="3">
    <source>
        <dbReference type="Proteomes" id="UP000076727"/>
    </source>
</evidence>
<dbReference type="OrthoDB" id="2799413at2759"/>
<accession>A0A165NIY0</accession>
<protein>
    <submittedName>
        <fullName evidence="2">Uncharacterized protein</fullName>
    </submittedName>
</protein>
<organism evidence="2 3">
    <name type="scientific">Daedalea quercina L-15889</name>
    <dbReference type="NCBI Taxonomy" id="1314783"/>
    <lineage>
        <taxon>Eukaryota</taxon>
        <taxon>Fungi</taxon>
        <taxon>Dikarya</taxon>
        <taxon>Basidiomycota</taxon>
        <taxon>Agaricomycotina</taxon>
        <taxon>Agaricomycetes</taxon>
        <taxon>Polyporales</taxon>
        <taxon>Fomitopsis</taxon>
    </lineage>
</organism>
<gene>
    <name evidence="2" type="ORF">DAEQUDRAFT_427413</name>
</gene>
<proteinExistence type="predicted"/>
<reference evidence="2 3" key="1">
    <citation type="journal article" date="2016" name="Mol. Biol. Evol.">
        <title>Comparative Genomics of Early-Diverging Mushroom-Forming Fungi Provides Insights into the Origins of Lignocellulose Decay Capabilities.</title>
        <authorList>
            <person name="Nagy L.G."/>
            <person name="Riley R."/>
            <person name="Tritt A."/>
            <person name="Adam C."/>
            <person name="Daum C."/>
            <person name="Floudas D."/>
            <person name="Sun H."/>
            <person name="Yadav J.S."/>
            <person name="Pangilinan J."/>
            <person name="Larsson K.H."/>
            <person name="Matsuura K."/>
            <person name="Barry K."/>
            <person name="Labutti K."/>
            <person name="Kuo R."/>
            <person name="Ohm R.A."/>
            <person name="Bhattacharya S.S."/>
            <person name="Shirouzu T."/>
            <person name="Yoshinaga Y."/>
            <person name="Martin F.M."/>
            <person name="Grigoriev I.V."/>
            <person name="Hibbett D.S."/>
        </authorList>
    </citation>
    <scope>NUCLEOTIDE SEQUENCE [LARGE SCALE GENOMIC DNA]</scope>
    <source>
        <strain evidence="2 3">L-15889</strain>
    </source>
</reference>
<keyword evidence="1" id="KW-0175">Coiled coil</keyword>
<dbReference type="STRING" id="1314783.A0A165NIY0"/>
<name>A0A165NIY0_9APHY</name>
<dbReference type="AlphaFoldDB" id="A0A165NIY0"/>
<dbReference type="EMBL" id="KV429081">
    <property type="protein sequence ID" value="KZT67022.1"/>
    <property type="molecule type" value="Genomic_DNA"/>
</dbReference>
<dbReference type="Proteomes" id="UP000076727">
    <property type="component" value="Unassembled WGS sequence"/>
</dbReference>
<feature type="coiled-coil region" evidence="1">
    <location>
        <begin position="78"/>
        <end position="171"/>
    </location>
</feature>
<evidence type="ECO:0000256" key="1">
    <source>
        <dbReference type="SAM" id="Coils"/>
    </source>
</evidence>
<evidence type="ECO:0000313" key="2">
    <source>
        <dbReference type="EMBL" id="KZT67022.1"/>
    </source>
</evidence>